<feature type="transmembrane region" description="Helical" evidence="7">
    <location>
        <begin position="276"/>
        <end position="293"/>
    </location>
</feature>
<feature type="transmembrane region" description="Helical" evidence="7">
    <location>
        <begin position="234"/>
        <end position="256"/>
    </location>
</feature>
<feature type="transmembrane region" description="Helical" evidence="7">
    <location>
        <begin position="163"/>
        <end position="185"/>
    </location>
</feature>
<dbReference type="STRING" id="81858.BST23_01745"/>
<keyword evidence="4 7" id="KW-0812">Transmembrane</keyword>
<organism evidence="9 10">
    <name type="scientific">Mycolicibacterium elephantis</name>
    <dbReference type="NCBI Taxonomy" id="81858"/>
    <lineage>
        <taxon>Bacteria</taxon>
        <taxon>Bacillati</taxon>
        <taxon>Actinomycetota</taxon>
        <taxon>Actinomycetes</taxon>
        <taxon>Mycobacteriales</taxon>
        <taxon>Mycobacteriaceae</taxon>
        <taxon>Mycolicibacterium</taxon>
    </lineage>
</organism>
<dbReference type="InterPro" id="IPR036259">
    <property type="entry name" value="MFS_trans_sf"/>
</dbReference>
<dbReference type="GO" id="GO:0005886">
    <property type="term" value="C:plasma membrane"/>
    <property type="evidence" value="ECO:0007669"/>
    <property type="project" value="UniProtKB-SubCell"/>
</dbReference>
<comment type="subcellular location">
    <subcellularLocation>
        <location evidence="1">Cell membrane</location>
        <topology evidence="1">Multi-pass membrane protein</topology>
    </subcellularLocation>
</comment>
<dbReference type="GO" id="GO:0022857">
    <property type="term" value="F:transmembrane transporter activity"/>
    <property type="evidence" value="ECO:0007669"/>
    <property type="project" value="InterPro"/>
</dbReference>
<keyword evidence="2" id="KW-0813">Transport</keyword>
<proteinExistence type="predicted"/>
<keyword evidence="3" id="KW-1003">Cell membrane</keyword>
<dbReference type="InterPro" id="IPR020846">
    <property type="entry name" value="MFS_dom"/>
</dbReference>
<dbReference type="EMBL" id="MVHP01000001">
    <property type="protein sequence ID" value="ORA69394.1"/>
    <property type="molecule type" value="Genomic_DNA"/>
</dbReference>
<evidence type="ECO:0000256" key="7">
    <source>
        <dbReference type="SAM" id="Phobius"/>
    </source>
</evidence>
<dbReference type="Proteomes" id="UP000192772">
    <property type="component" value="Unassembled WGS sequence"/>
</dbReference>
<gene>
    <name evidence="9" type="ORF">BST23_01745</name>
</gene>
<evidence type="ECO:0000259" key="8">
    <source>
        <dbReference type="PROSITE" id="PS50850"/>
    </source>
</evidence>
<dbReference type="PANTHER" id="PTHR23517:SF3">
    <property type="entry name" value="INTEGRAL MEMBRANE TRANSPORT PROTEIN"/>
    <property type="match status" value="1"/>
</dbReference>
<comment type="caution">
    <text evidence="9">The sequence shown here is derived from an EMBL/GenBank/DDBJ whole genome shotgun (WGS) entry which is preliminary data.</text>
</comment>
<dbReference type="OrthoDB" id="5379144at2"/>
<sequence>MFAQVSAFYGHCVTATLTTTNQGQAPEITTDAGYPPAIWVLLGGNFLVRALGFAYPFMAYHVAHRGHGATAVGAVLAAFGVGWMVGQLVCGSLVDRIGGRITLIASMLFAAVLLTLLAGAHSLPALLVAAALAGVVYDAPRPVVSAAITELIADPEKRAKIDALRYGCVMNAAAAITGALGGLLADRIGTPTLYLINAAACAAFALVALAHIAPDVRRPGPLMTSTYRDALSDSRLLLLLVSSVGTLTALMGLYAAMPMLMTAAGLDVGSYGLTQLANALAVVVLTPLITPWLSARVAARPRLDIFAAAAVWVTVCMAAASFAHTTAEFSVAAAACAPGEIAWFVVGAGIVHRIAPPTQRGRYHGLWGMVLAVAAVTAPILASYSLGHGGPSHLAITTLVVGLTGAALCAPLAQALELRSHAK</sequence>
<evidence type="ECO:0000256" key="5">
    <source>
        <dbReference type="ARBA" id="ARBA00022989"/>
    </source>
</evidence>
<protein>
    <recommendedName>
        <fullName evidence="8">Major facilitator superfamily (MFS) profile domain-containing protein</fullName>
    </recommendedName>
</protein>
<dbReference type="PANTHER" id="PTHR23517">
    <property type="entry name" value="RESISTANCE PROTEIN MDTM, PUTATIVE-RELATED-RELATED"/>
    <property type="match status" value="1"/>
</dbReference>
<evidence type="ECO:0000256" key="2">
    <source>
        <dbReference type="ARBA" id="ARBA00022448"/>
    </source>
</evidence>
<feature type="transmembrane region" description="Helical" evidence="7">
    <location>
        <begin position="191"/>
        <end position="213"/>
    </location>
</feature>
<evidence type="ECO:0000256" key="4">
    <source>
        <dbReference type="ARBA" id="ARBA00022692"/>
    </source>
</evidence>
<keyword evidence="5 7" id="KW-1133">Transmembrane helix</keyword>
<feature type="transmembrane region" description="Helical" evidence="7">
    <location>
        <begin position="101"/>
        <end position="120"/>
    </location>
</feature>
<feature type="domain" description="Major facilitator superfamily (MFS) profile" evidence="8">
    <location>
        <begin position="1"/>
        <end position="423"/>
    </location>
</feature>
<dbReference type="SUPFAM" id="SSF103473">
    <property type="entry name" value="MFS general substrate transporter"/>
    <property type="match status" value="1"/>
</dbReference>
<evidence type="ECO:0000256" key="3">
    <source>
        <dbReference type="ARBA" id="ARBA00022475"/>
    </source>
</evidence>
<dbReference type="InterPro" id="IPR050171">
    <property type="entry name" value="MFS_Transporters"/>
</dbReference>
<evidence type="ECO:0000256" key="6">
    <source>
        <dbReference type="ARBA" id="ARBA00023136"/>
    </source>
</evidence>
<evidence type="ECO:0000256" key="1">
    <source>
        <dbReference type="ARBA" id="ARBA00004651"/>
    </source>
</evidence>
<accession>A0A1X0DAG4</accession>
<reference evidence="9 10" key="1">
    <citation type="submission" date="2017-02" db="EMBL/GenBank/DDBJ databases">
        <title>The new phylogeny of genus Mycobacterium.</title>
        <authorList>
            <person name="Tortoli E."/>
            <person name="Trovato A."/>
            <person name="Cirillo D.M."/>
        </authorList>
    </citation>
    <scope>NUCLEOTIDE SEQUENCE [LARGE SCALE GENOMIC DNA]</scope>
    <source>
        <strain evidence="9 10">FI-09383</strain>
    </source>
</reference>
<dbReference type="PROSITE" id="PS50850">
    <property type="entry name" value="MFS"/>
    <property type="match status" value="1"/>
</dbReference>
<feature type="transmembrane region" description="Helical" evidence="7">
    <location>
        <begin position="394"/>
        <end position="413"/>
    </location>
</feature>
<evidence type="ECO:0000313" key="10">
    <source>
        <dbReference type="Proteomes" id="UP000192772"/>
    </source>
</evidence>
<feature type="transmembrane region" description="Helical" evidence="7">
    <location>
        <begin position="329"/>
        <end position="351"/>
    </location>
</feature>
<name>A0A1X0DAG4_9MYCO</name>
<dbReference type="Pfam" id="PF07690">
    <property type="entry name" value="MFS_1"/>
    <property type="match status" value="1"/>
</dbReference>
<dbReference type="AlphaFoldDB" id="A0A1X0DAG4"/>
<dbReference type="InterPro" id="IPR011701">
    <property type="entry name" value="MFS"/>
</dbReference>
<feature type="transmembrane region" description="Helical" evidence="7">
    <location>
        <begin position="363"/>
        <end position="382"/>
    </location>
</feature>
<dbReference type="Gene3D" id="1.20.1250.20">
    <property type="entry name" value="MFS general substrate transporter like domains"/>
    <property type="match status" value="1"/>
</dbReference>
<evidence type="ECO:0000313" key="9">
    <source>
        <dbReference type="EMBL" id="ORA69394.1"/>
    </source>
</evidence>
<keyword evidence="6 7" id="KW-0472">Membrane</keyword>
<feature type="transmembrane region" description="Helical" evidence="7">
    <location>
        <begin position="305"/>
        <end position="323"/>
    </location>
</feature>
<feature type="transmembrane region" description="Helical" evidence="7">
    <location>
        <begin position="69"/>
        <end position="89"/>
    </location>
</feature>
<feature type="transmembrane region" description="Helical" evidence="7">
    <location>
        <begin position="37"/>
        <end position="57"/>
    </location>
</feature>